<dbReference type="OrthoDB" id="5401788at2"/>
<feature type="chain" id="PRO_5021025751" evidence="1">
    <location>
        <begin position="21"/>
        <end position="217"/>
    </location>
</feature>
<dbReference type="SUPFAM" id="SSF54001">
    <property type="entry name" value="Cysteine proteinases"/>
    <property type="match status" value="1"/>
</dbReference>
<dbReference type="PANTHER" id="PTHR39327:SF1">
    <property type="entry name" value="BLR5470 PROTEIN"/>
    <property type="match status" value="1"/>
</dbReference>
<keyword evidence="1" id="KW-0732">Signal</keyword>
<comment type="caution">
    <text evidence="2">The sequence shown here is derived from an EMBL/GenBank/DDBJ whole genome shotgun (WGS) entry which is preliminary data.</text>
</comment>
<dbReference type="Pfam" id="PF06035">
    <property type="entry name" value="Peptidase_C93"/>
    <property type="match status" value="1"/>
</dbReference>
<feature type="signal peptide" evidence="1">
    <location>
        <begin position="1"/>
        <end position="20"/>
    </location>
</feature>
<dbReference type="AlphaFoldDB" id="A0A4V4N869"/>
<evidence type="ECO:0000313" key="3">
    <source>
        <dbReference type="Proteomes" id="UP000308891"/>
    </source>
</evidence>
<reference evidence="2 3" key="1">
    <citation type="submission" date="2019-04" db="EMBL/GenBank/DDBJ databases">
        <title>Crenobacter sp. nov.</title>
        <authorList>
            <person name="Shi S."/>
        </authorList>
    </citation>
    <scope>NUCLEOTIDE SEQUENCE [LARGE SCALE GENOMIC DNA]</scope>
    <source>
        <strain evidence="2 3">GY 70310</strain>
    </source>
</reference>
<dbReference type="EMBL" id="STGJ01000007">
    <property type="protein sequence ID" value="TIC83343.1"/>
    <property type="molecule type" value="Genomic_DNA"/>
</dbReference>
<sequence>MAFSQHLARLSALLAACVLAALVVAVEVPGERAVQRYGPQAVSLYREWRSLLVSLAGQDERAQLLAVNQFFNRKIRFAEDRDVWGESDYWATPFELFGKGAGDCEDFTIGKYMSLRLVGVSPDKLRLTYVRARIGDANSRVSQAHMVLAYYPQPNAEPLILDNLVGSLLPASQRDDLTPVFSFNAGALWVGNQSSNVDRLTRWRQLLDRMKKDGLNP</sequence>
<evidence type="ECO:0000256" key="1">
    <source>
        <dbReference type="SAM" id="SignalP"/>
    </source>
</evidence>
<gene>
    <name evidence="2" type="ORF">E5K04_07220</name>
</gene>
<accession>A0A4V4N869</accession>
<protein>
    <submittedName>
        <fullName evidence="2">Transglutaminase</fullName>
    </submittedName>
</protein>
<dbReference type="InterPro" id="IPR038765">
    <property type="entry name" value="Papain-like_cys_pep_sf"/>
</dbReference>
<proteinExistence type="predicted"/>
<keyword evidence="3" id="KW-1185">Reference proteome</keyword>
<dbReference type="RefSeq" id="WP_136552470.1">
    <property type="nucleotide sequence ID" value="NZ_STGJ01000007.1"/>
</dbReference>
<organism evidence="2 3">
    <name type="scientific">Crenobacter intestini</name>
    <dbReference type="NCBI Taxonomy" id="2563443"/>
    <lineage>
        <taxon>Bacteria</taxon>
        <taxon>Pseudomonadati</taxon>
        <taxon>Pseudomonadota</taxon>
        <taxon>Betaproteobacteria</taxon>
        <taxon>Neisseriales</taxon>
        <taxon>Neisseriaceae</taxon>
        <taxon>Crenobacter</taxon>
    </lineage>
</organism>
<dbReference type="InterPro" id="IPR010319">
    <property type="entry name" value="Transglutaminase-like_Cys_pept"/>
</dbReference>
<name>A0A4V4N869_9NEIS</name>
<dbReference type="Gene3D" id="3.10.620.30">
    <property type="match status" value="1"/>
</dbReference>
<evidence type="ECO:0000313" key="2">
    <source>
        <dbReference type="EMBL" id="TIC83343.1"/>
    </source>
</evidence>
<dbReference type="PANTHER" id="PTHR39327">
    <property type="match status" value="1"/>
</dbReference>
<dbReference type="Proteomes" id="UP000308891">
    <property type="component" value="Unassembled WGS sequence"/>
</dbReference>